<accession>A0A1J1IDG9</accession>
<dbReference type="EMBL" id="CVRI01000047">
    <property type="protein sequence ID" value="CRK97604.1"/>
    <property type="molecule type" value="Genomic_DNA"/>
</dbReference>
<evidence type="ECO:0000256" key="1">
    <source>
        <dbReference type="SAM" id="SignalP"/>
    </source>
</evidence>
<dbReference type="Proteomes" id="UP000183832">
    <property type="component" value="Unassembled WGS sequence"/>
</dbReference>
<feature type="chain" id="PRO_5011977997" evidence="1">
    <location>
        <begin position="23"/>
        <end position="124"/>
    </location>
</feature>
<protein>
    <submittedName>
        <fullName evidence="2">CLUMA_CG010990, isoform A</fullName>
    </submittedName>
</protein>
<dbReference type="AlphaFoldDB" id="A0A1J1IDG9"/>
<gene>
    <name evidence="2" type="ORF">CLUMA_CG010990</name>
</gene>
<organism evidence="2 3">
    <name type="scientific">Clunio marinus</name>
    <dbReference type="NCBI Taxonomy" id="568069"/>
    <lineage>
        <taxon>Eukaryota</taxon>
        <taxon>Metazoa</taxon>
        <taxon>Ecdysozoa</taxon>
        <taxon>Arthropoda</taxon>
        <taxon>Hexapoda</taxon>
        <taxon>Insecta</taxon>
        <taxon>Pterygota</taxon>
        <taxon>Neoptera</taxon>
        <taxon>Endopterygota</taxon>
        <taxon>Diptera</taxon>
        <taxon>Nematocera</taxon>
        <taxon>Chironomoidea</taxon>
        <taxon>Chironomidae</taxon>
        <taxon>Clunio</taxon>
    </lineage>
</organism>
<evidence type="ECO:0000313" key="2">
    <source>
        <dbReference type="EMBL" id="CRK97604.1"/>
    </source>
</evidence>
<keyword evidence="1" id="KW-0732">Signal</keyword>
<proteinExistence type="predicted"/>
<reference evidence="2 3" key="1">
    <citation type="submission" date="2015-04" db="EMBL/GenBank/DDBJ databases">
        <authorList>
            <person name="Syromyatnikov M.Y."/>
            <person name="Popov V.N."/>
        </authorList>
    </citation>
    <scope>NUCLEOTIDE SEQUENCE [LARGE SCALE GENOMIC DNA]</scope>
</reference>
<evidence type="ECO:0000313" key="3">
    <source>
        <dbReference type="Proteomes" id="UP000183832"/>
    </source>
</evidence>
<sequence length="124" mass="14459">MIRMEFLLLLLTIGELPWMCLRHNEQMTAELRLSGLHSAMEISLCFYAAFEEHFWISNKKVQFELASLLATQFNIKTRHTSVAVFPTNSPFFLSSCYNAIDAIPDEERQRKRKSVRTLKTCEKV</sequence>
<keyword evidence="3" id="KW-1185">Reference proteome</keyword>
<feature type="signal peptide" evidence="1">
    <location>
        <begin position="1"/>
        <end position="22"/>
    </location>
</feature>
<name>A0A1J1IDG9_9DIPT</name>